<evidence type="ECO:0000313" key="3">
    <source>
        <dbReference type="Proteomes" id="UP000076738"/>
    </source>
</evidence>
<proteinExistence type="predicted"/>
<dbReference type="AlphaFoldDB" id="A0A167FGC2"/>
<dbReference type="Pfam" id="PF14214">
    <property type="entry name" value="Helitron_like_N"/>
    <property type="match status" value="1"/>
</dbReference>
<dbReference type="Proteomes" id="UP000076738">
    <property type="component" value="Unassembled WGS sequence"/>
</dbReference>
<keyword evidence="3" id="KW-1185">Reference proteome</keyword>
<organism evidence="2 3">
    <name type="scientific">Calocera viscosa (strain TUFC12733)</name>
    <dbReference type="NCBI Taxonomy" id="1330018"/>
    <lineage>
        <taxon>Eukaryota</taxon>
        <taxon>Fungi</taxon>
        <taxon>Dikarya</taxon>
        <taxon>Basidiomycota</taxon>
        <taxon>Agaricomycotina</taxon>
        <taxon>Dacrymycetes</taxon>
        <taxon>Dacrymycetales</taxon>
        <taxon>Dacrymycetaceae</taxon>
        <taxon>Calocera</taxon>
    </lineage>
</organism>
<feature type="domain" description="Helitron helicase-like" evidence="1">
    <location>
        <begin position="1"/>
        <end position="165"/>
    </location>
</feature>
<name>A0A167FGC2_CALVF</name>
<dbReference type="OrthoDB" id="432234at2759"/>
<protein>
    <recommendedName>
        <fullName evidence="1">Helitron helicase-like domain-containing protein</fullName>
    </recommendedName>
</protein>
<gene>
    <name evidence="2" type="ORF">CALVIDRAFT_460460</name>
</gene>
<accession>A0A167FGC2</accession>
<evidence type="ECO:0000313" key="2">
    <source>
        <dbReference type="EMBL" id="KZO89458.1"/>
    </source>
</evidence>
<dbReference type="EMBL" id="KV417406">
    <property type="protein sequence ID" value="KZO89458.1"/>
    <property type="molecule type" value="Genomic_DNA"/>
</dbReference>
<dbReference type="InterPro" id="IPR025476">
    <property type="entry name" value="Helitron_helicase-like"/>
</dbReference>
<feature type="non-terminal residue" evidence="2">
    <location>
        <position position="165"/>
    </location>
</feature>
<reference evidence="2 3" key="1">
    <citation type="journal article" date="2016" name="Mol. Biol. Evol.">
        <title>Comparative Genomics of Early-Diverging Mushroom-Forming Fungi Provides Insights into the Origins of Lignocellulose Decay Capabilities.</title>
        <authorList>
            <person name="Nagy L.G."/>
            <person name="Riley R."/>
            <person name="Tritt A."/>
            <person name="Adam C."/>
            <person name="Daum C."/>
            <person name="Floudas D."/>
            <person name="Sun H."/>
            <person name="Yadav J.S."/>
            <person name="Pangilinan J."/>
            <person name="Larsson K.H."/>
            <person name="Matsuura K."/>
            <person name="Barry K."/>
            <person name="Labutti K."/>
            <person name="Kuo R."/>
            <person name="Ohm R.A."/>
            <person name="Bhattacharya S.S."/>
            <person name="Shirouzu T."/>
            <person name="Yoshinaga Y."/>
            <person name="Martin F.M."/>
            <person name="Grigoriev I.V."/>
            <person name="Hibbett D.S."/>
        </authorList>
    </citation>
    <scope>NUCLEOTIDE SEQUENCE [LARGE SCALE GENOMIC DNA]</scope>
    <source>
        <strain evidence="2 3">TUFC12733</strain>
    </source>
</reference>
<sequence length="165" mass="18511">LFTVFNIMQRRKALLHTSLRVRKASFEEVASDLSSVSLDALDGMVRHALQHERAPIRKPEERQAEKLLREVNAITKHVPASAASRAELRSQLRGMMNVLGLPSFYITLNMADVYSPAVRVLSGEAVDVDALLPLNPPSYWDQALLVAQNPCVSARFFDTYMQSFL</sequence>
<evidence type="ECO:0000259" key="1">
    <source>
        <dbReference type="Pfam" id="PF14214"/>
    </source>
</evidence>
<feature type="non-terminal residue" evidence="2">
    <location>
        <position position="1"/>
    </location>
</feature>
<dbReference type="STRING" id="1330018.A0A167FGC2"/>